<feature type="signal peptide" evidence="3">
    <location>
        <begin position="1"/>
        <end position="36"/>
    </location>
</feature>
<dbReference type="PANTHER" id="PTHR30024:SF42">
    <property type="entry name" value="ALIPHATIC SULFONATES-BINDING PROTEIN-RELATED"/>
    <property type="match status" value="1"/>
</dbReference>
<dbReference type="SUPFAM" id="SSF53850">
    <property type="entry name" value="Periplasmic binding protein-like II"/>
    <property type="match status" value="1"/>
</dbReference>
<dbReference type="InterPro" id="IPR001638">
    <property type="entry name" value="Solute-binding_3/MltF_N"/>
</dbReference>
<comment type="similarity">
    <text evidence="1">Belongs to the bacterial solute-binding protein SsuA/TauA family.</text>
</comment>
<accession>A0ABW6XSY4</accession>
<feature type="domain" description="Solute-binding protein family 3/N-terminal" evidence="4">
    <location>
        <begin position="55"/>
        <end position="287"/>
    </location>
</feature>
<dbReference type="PANTHER" id="PTHR30024">
    <property type="entry name" value="ALIPHATIC SULFONATES-BINDING PROTEIN-RELATED"/>
    <property type="match status" value="1"/>
</dbReference>
<evidence type="ECO:0000313" key="6">
    <source>
        <dbReference type="Proteomes" id="UP001602370"/>
    </source>
</evidence>
<evidence type="ECO:0000256" key="1">
    <source>
        <dbReference type="ARBA" id="ARBA00010742"/>
    </source>
</evidence>
<feature type="chain" id="PRO_5045969927" evidence="3">
    <location>
        <begin position="37"/>
        <end position="351"/>
    </location>
</feature>
<dbReference type="PROSITE" id="PS51257">
    <property type="entry name" value="PROKAR_LIPOPROTEIN"/>
    <property type="match status" value="1"/>
</dbReference>
<dbReference type="Pfam" id="PF09084">
    <property type="entry name" value="NMT1"/>
    <property type="match status" value="1"/>
</dbReference>
<dbReference type="EMBL" id="JBIBDZ010000005">
    <property type="protein sequence ID" value="MFF5920602.1"/>
    <property type="molecule type" value="Genomic_DNA"/>
</dbReference>
<proteinExistence type="inferred from homology"/>
<dbReference type="Proteomes" id="UP001602370">
    <property type="component" value="Unassembled WGS sequence"/>
</dbReference>
<dbReference type="InterPro" id="IPR015168">
    <property type="entry name" value="SsuA/THI5"/>
</dbReference>
<dbReference type="Gene3D" id="3.40.190.10">
    <property type="entry name" value="Periplasmic binding protein-like II"/>
    <property type="match status" value="2"/>
</dbReference>
<gene>
    <name evidence="5" type="ORF">ACFY8C_20000</name>
</gene>
<evidence type="ECO:0000256" key="2">
    <source>
        <dbReference type="SAM" id="MobiDB-lite"/>
    </source>
</evidence>
<keyword evidence="6" id="KW-1185">Reference proteome</keyword>
<dbReference type="RefSeq" id="WP_030313585.1">
    <property type="nucleotide sequence ID" value="NZ_JBIBDZ010000005.1"/>
</dbReference>
<sequence>MRPLAPLTPPATRTTRVALAVLATLSVLTACGGSPAADSAVGQGTGNGPKGAKGTVTIRIPDPGNAGVLARGKKDGSLDKALAAVGAKVVWTGSAGPFAPAAQAMNADQLDIATGSITSGITSLSQSPGFAFFTATAPDPVGEGILVREGSDIDSVEDLVGRKVAVNKGGTGEYLLLKALAKAGVPADQVERVYLRPDQTAAVFNAGQVDAWAVWSTYAVAEIGADKAHFVADGTAIGSDNYSLNAVRSGFAKQHPEVVKALYAYLHDNSVKEKKDPAAYLNVFTDAGPTAVDGRAKEVQISFIGKGGTVDPIRPEDIKRFETVAQFYADQKVTPDKVDIAAHLLDIEKLS</sequence>
<protein>
    <submittedName>
        <fullName evidence="5">ABC transporter substrate-binding protein</fullName>
    </submittedName>
</protein>
<evidence type="ECO:0000259" key="4">
    <source>
        <dbReference type="SMART" id="SM00062"/>
    </source>
</evidence>
<feature type="region of interest" description="Disordered" evidence="2">
    <location>
        <begin position="36"/>
        <end position="59"/>
    </location>
</feature>
<evidence type="ECO:0000256" key="3">
    <source>
        <dbReference type="SAM" id="SignalP"/>
    </source>
</evidence>
<dbReference type="SMART" id="SM00062">
    <property type="entry name" value="PBPb"/>
    <property type="match status" value="1"/>
</dbReference>
<name>A0ABW6XSY4_9ACTN</name>
<keyword evidence="3" id="KW-0732">Signal</keyword>
<organism evidence="5 6">
    <name type="scientific">Streptomyces flavochromogenes</name>
    <dbReference type="NCBI Taxonomy" id="68199"/>
    <lineage>
        <taxon>Bacteria</taxon>
        <taxon>Bacillati</taxon>
        <taxon>Actinomycetota</taxon>
        <taxon>Actinomycetes</taxon>
        <taxon>Kitasatosporales</taxon>
        <taxon>Streptomycetaceae</taxon>
        <taxon>Streptomyces</taxon>
    </lineage>
</organism>
<reference evidence="5 6" key="1">
    <citation type="submission" date="2024-10" db="EMBL/GenBank/DDBJ databases">
        <title>The Natural Products Discovery Center: Release of the First 8490 Sequenced Strains for Exploring Actinobacteria Biosynthetic Diversity.</title>
        <authorList>
            <person name="Kalkreuter E."/>
            <person name="Kautsar S.A."/>
            <person name="Yang D."/>
            <person name="Bader C.D."/>
            <person name="Teijaro C.N."/>
            <person name="Fluegel L."/>
            <person name="Davis C.M."/>
            <person name="Simpson J.R."/>
            <person name="Lauterbach L."/>
            <person name="Steele A.D."/>
            <person name="Gui C."/>
            <person name="Meng S."/>
            <person name="Li G."/>
            <person name="Viehrig K."/>
            <person name="Ye F."/>
            <person name="Su P."/>
            <person name="Kiefer A.F."/>
            <person name="Nichols A."/>
            <person name="Cepeda A.J."/>
            <person name="Yan W."/>
            <person name="Fan B."/>
            <person name="Jiang Y."/>
            <person name="Adhikari A."/>
            <person name="Zheng C.-J."/>
            <person name="Schuster L."/>
            <person name="Cowan T.M."/>
            <person name="Smanski M.J."/>
            <person name="Chevrette M.G."/>
            <person name="De Carvalho L.P.S."/>
            <person name="Shen B."/>
        </authorList>
    </citation>
    <scope>NUCLEOTIDE SEQUENCE [LARGE SCALE GENOMIC DNA]</scope>
    <source>
        <strain evidence="5 6">NPDC012605</strain>
    </source>
</reference>
<evidence type="ECO:0000313" key="5">
    <source>
        <dbReference type="EMBL" id="MFF5920602.1"/>
    </source>
</evidence>
<comment type="caution">
    <text evidence="5">The sequence shown here is derived from an EMBL/GenBank/DDBJ whole genome shotgun (WGS) entry which is preliminary data.</text>
</comment>